<evidence type="ECO:0000256" key="8">
    <source>
        <dbReference type="ARBA" id="ARBA00023136"/>
    </source>
</evidence>
<evidence type="ECO:0000256" key="12">
    <source>
        <dbReference type="RuleBase" id="RU368066"/>
    </source>
</evidence>
<evidence type="ECO:0000256" key="4">
    <source>
        <dbReference type="ARBA" id="ARBA00022449"/>
    </source>
</evidence>
<comment type="catalytic activity">
    <reaction evidence="10">
        <text>choline(out) + n H(+)(in) = choline(in) + n H(+)(out)</text>
        <dbReference type="Rhea" id="RHEA:75463"/>
        <dbReference type="ChEBI" id="CHEBI:15354"/>
        <dbReference type="ChEBI" id="CHEBI:15378"/>
    </reaction>
</comment>
<reference evidence="13" key="2">
    <citation type="submission" date="2025-08" db="UniProtKB">
        <authorList>
            <consortium name="Ensembl"/>
        </authorList>
    </citation>
    <scope>IDENTIFICATION</scope>
</reference>
<comment type="function">
    <text evidence="12">Choline transporter.</text>
</comment>
<dbReference type="GO" id="GO:0015297">
    <property type="term" value="F:antiporter activity"/>
    <property type="evidence" value="ECO:0007669"/>
    <property type="project" value="UniProtKB-KW"/>
</dbReference>
<dbReference type="PANTHER" id="PTHR12385">
    <property type="entry name" value="CHOLINE TRANSPORTER-LIKE (SLC FAMILY 44)"/>
    <property type="match status" value="1"/>
</dbReference>
<keyword evidence="4" id="KW-0050">Antiport</keyword>
<feature type="transmembrane region" description="Helical" evidence="12">
    <location>
        <begin position="287"/>
        <end position="311"/>
    </location>
</feature>
<name>A0AAQ6AF74_AMPOC</name>
<dbReference type="GO" id="GO:0005886">
    <property type="term" value="C:plasma membrane"/>
    <property type="evidence" value="ECO:0007669"/>
    <property type="project" value="UniProtKB-SubCell"/>
</dbReference>
<protein>
    <recommendedName>
        <fullName evidence="12">Choline transporter-like protein</fullName>
    </recommendedName>
</protein>
<keyword evidence="14" id="KW-1185">Reference proteome</keyword>
<dbReference type="GeneTree" id="ENSGT00940000156600"/>
<evidence type="ECO:0000256" key="3">
    <source>
        <dbReference type="ARBA" id="ARBA00022448"/>
    </source>
</evidence>
<sequence length="586" mass="66140">MCLVGLNILKVVSFKSCCVFSAWIHGDPRKVVYPTDSHGQFCGQNKAILFYFNMLKCANPAVLINLQCPTTQLCVSKCPDRFATLLDARNTKNWEYYKQFCKPGFEIGSKVRDSVPLCGIKSFFVTSCHFSHFTLLLHHRGIASLLNAKEVGMKIFEDYANSWIWILIGLVITMVVSLVFIMLLRFTAGVLLWLIIFGVIIAVGYGIWHCYWEYSSLMGKPGSNVTITDIGFHTDFSIYLQRSQTWLIFMISLSVIEAIIVIMLIFLRSRLRIAIALLKEGSKAISYIMSTLFYPVITFFLLAICIAYWAVTAVFLASSGNAVYKVAPADDKCMYANLTCNPQTFNKSNITKVCPGSQCMFAFYGGESMYHRYILVLHLCNLFVFLWLVNFTIALGQCTLAGAFASYYWALKKPDDIPACPLYSSFSRAIRYHTGSLAFGSLILAVVQMVRILSQNFNLYFKLHFINRNAYIMIAIYGKNFCTSSKDAFFLLMRNVVRVAVLDKVTDFLLFLGKLLISGSTVIFGSYMIAHGFFNVYAMCVDTLFLCFCEDLERNDGSSSRPYYMSPGLHKILRKGEEIPKSSAAS</sequence>
<keyword evidence="8 12" id="KW-0472">Membrane</keyword>
<dbReference type="PANTHER" id="PTHR12385:SF42">
    <property type="entry name" value="CHOLINE TRANSPORTER-LIKE PROTEIN 5"/>
    <property type="match status" value="1"/>
</dbReference>
<dbReference type="Ensembl" id="ENSAOCT00000054572.1">
    <property type="protein sequence ID" value="ENSAOCP00000075777.1"/>
    <property type="gene ID" value="ENSAOCG00000009519.2"/>
</dbReference>
<keyword evidence="3" id="KW-0813">Transport</keyword>
<dbReference type="Proteomes" id="UP001501940">
    <property type="component" value="Chromosome 2"/>
</dbReference>
<feature type="transmembrane region" description="Helical" evidence="12">
    <location>
        <begin position="246"/>
        <end position="267"/>
    </location>
</feature>
<organism evidence="13 14">
    <name type="scientific">Amphiprion ocellaris</name>
    <name type="common">Clown anemonefish</name>
    <dbReference type="NCBI Taxonomy" id="80972"/>
    <lineage>
        <taxon>Eukaryota</taxon>
        <taxon>Metazoa</taxon>
        <taxon>Chordata</taxon>
        <taxon>Craniata</taxon>
        <taxon>Vertebrata</taxon>
        <taxon>Euteleostomi</taxon>
        <taxon>Actinopterygii</taxon>
        <taxon>Neopterygii</taxon>
        <taxon>Teleostei</taxon>
        <taxon>Neoteleostei</taxon>
        <taxon>Acanthomorphata</taxon>
        <taxon>Ovalentaria</taxon>
        <taxon>Pomacentridae</taxon>
        <taxon>Amphiprion</taxon>
    </lineage>
</organism>
<proteinExistence type="inferred from homology"/>
<evidence type="ECO:0000256" key="2">
    <source>
        <dbReference type="ARBA" id="ARBA00007168"/>
    </source>
</evidence>
<keyword evidence="7 12" id="KW-1133">Transmembrane helix</keyword>
<feature type="transmembrane region" description="Helical" evidence="12">
    <location>
        <begin position="370"/>
        <end position="388"/>
    </location>
</feature>
<dbReference type="InterPro" id="IPR007603">
    <property type="entry name" value="Choline_transptr-like"/>
</dbReference>
<feature type="transmembrane region" description="Helical" evidence="12">
    <location>
        <begin position="393"/>
        <end position="410"/>
    </location>
</feature>
<reference evidence="13 14" key="1">
    <citation type="submission" date="2022-01" db="EMBL/GenBank/DDBJ databases">
        <title>A chromosome-scale genome assembly of the false clownfish, Amphiprion ocellaris.</title>
        <authorList>
            <person name="Ryu T."/>
        </authorList>
    </citation>
    <scope>NUCLEOTIDE SEQUENCE [LARGE SCALE GENOMIC DNA]</scope>
</reference>
<feature type="transmembrane region" description="Helical" evidence="12">
    <location>
        <begin position="190"/>
        <end position="208"/>
    </location>
</feature>
<keyword evidence="6 12" id="KW-0812">Transmembrane</keyword>
<evidence type="ECO:0000256" key="10">
    <source>
        <dbReference type="ARBA" id="ARBA00035093"/>
    </source>
</evidence>
<accession>A0AAQ6AF74</accession>
<evidence type="ECO:0000256" key="6">
    <source>
        <dbReference type="ARBA" id="ARBA00022692"/>
    </source>
</evidence>
<evidence type="ECO:0000313" key="13">
    <source>
        <dbReference type="Ensembl" id="ENSAOCP00000075777.1"/>
    </source>
</evidence>
<evidence type="ECO:0000313" key="14">
    <source>
        <dbReference type="Proteomes" id="UP001501940"/>
    </source>
</evidence>
<evidence type="ECO:0000256" key="1">
    <source>
        <dbReference type="ARBA" id="ARBA00004651"/>
    </source>
</evidence>
<dbReference type="Pfam" id="PF04515">
    <property type="entry name" value="Choline_transpo"/>
    <property type="match status" value="1"/>
</dbReference>
<feature type="transmembrane region" description="Helical" evidence="12">
    <location>
        <begin position="508"/>
        <end position="530"/>
    </location>
</feature>
<reference evidence="13" key="3">
    <citation type="submission" date="2025-09" db="UniProtKB">
        <authorList>
            <consortium name="Ensembl"/>
        </authorList>
    </citation>
    <scope>IDENTIFICATION</scope>
</reference>
<feature type="transmembrane region" description="Helical" evidence="12">
    <location>
        <begin position="430"/>
        <end position="453"/>
    </location>
</feature>
<keyword evidence="5" id="KW-1003">Cell membrane</keyword>
<comment type="function">
    <text evidence="11">Choline/H+ antiporter.</text>
</comment>
<evidence type="ECO:0000256" key="7">
    <source>
        <dbReference type="ARBA" id="ARBA00022989"/>
    </source>
</evidence>
<evidence type="ECO:0000256" key="5">
    <source>
        <dbReference type="ARBA" id="ARBA00022475"/>
    </source>
</evidence>
<keyword evidence="9" id="KW-0325">Glycoprotein</keyword>
<dbReference type="AlphaFoldDB" id="A0AAQ6AF74"/>
<comment type="subcellular location">
    <subcellularLocation>
        <location evidence="1 12">Cell membrane</location>
        <topology evidence="1 12">Multi-pass membrane protein</topology>
    </subcellularLocation>
</comment>
<evidence type="ECO:0000256" key="11">
    <source>
        <dbReference type="ARBA" id="ARBA00037726"/>
    </source>
</evidence>
<evidence type="ECO:0000256" key="9">
    <source>
        <dbReference type="ARBA" id="ARBA00023180"/>
    </source>
</evidence>
<comment type="similarity">
    <text evidence="2 12">Belongs to the CTL (choline transporter-like) family.</text>
</comment>
<feature type="transmembrane region" description="Helical" evidence="12">
    <location>
        <begin position="163"/>
        <end position="183"/>
    </location>
</feature>